<protein>
    <submittedName>
        <fullName evidence="1">Uncharacterized protein</fullName>
    </submittedName>
</protein>
<dbReference type="EMBL" id="MT631549">
    <property type="protein sequence ID" value="QNO53751.1"/>
    <property type="molecule type" value="Genomic_DNA"/>
</dbReference>
<gene>
    <name evidence="1" type="ORF">ONPGGGGH_00050</name>
</gene>
<evidence type="ECO:0000313" key="1">
    <source>
        <dbReference type="EMBL" id="QNO53751.1"/>
    </source>
</evidence>
<organism evidence="1">
    <name type="scientific">Candidatus Methanophagaceae archaeon ANME-1 ERB6</name>
    <dbReference type="NCBI Taxonomy" id="2759912"/>
    <lineage>
        <taxon>Archaea</taxon>
        <taxon>Methanobacteriati</taxon>
        <taxon>Methanobacteriota</taxon>
        <taxon>Stenosarchaea group</taxon>
        <taxon>Methanomicrobia</taxon>
        <taxon>Candidatus Methanophagales</taxon>
        <taxon>Candidatus Methanophagaceae</taxon>
    </lineage>
</organism>
<accession>A0A7G9Z0G7</accession>
<reference evidence="1" key="1">
    <citation type="submission" date="2020-06" db="EMBL/GenBank/DDBJ databases">
        <title>Unique genomic features of the anaerobic methanotrophic archaea.</title>
        <authorList>
            <person name="Chadwick G.L."/>
            <person name="Skennerton C.T."/>
            <person name="Laso-Perez R."/>
            <person name="Leu A.O."/>
            <person name="Speth D.R."/>
            <person name="Yu H."/>
            <person name="Morgan-Lang C."/>
            <person name="Hatzenpichler R."/>
            <person name="Goudeau D."/>
            <person name="Malmstrom R."/>
            <person name="Brazelton W.J."/>
            <person name="Woyke T."/>
            <person name="Hallam S.J."/>
            <person name="Tyson G.W."/>
            <person name="Wegener G."/>
            <person name="Boetius A."/>
            <person name="Orphan V."/>
        </authorList>
    </citation>
    <scope>NUCLEOTIDE SEQUENCE</scope>
</reference>
<name>A0A7G9Z0G7_9EURY</name>
<dbReference type="AlphaFoldDB" id="A0A7G9Z0G7"/>
<sequence>MSISVAISSSTFLALSAASLYPDVITVGCIFCSNSSSAFFSSSPPITTEVLVPSPATSSTVFATSIIIFAAGLSMSISLRMVAPSFVITTSPRESTSILSIPFGPKVVRTAEATAFAAFMFVLCASLPRVRSLPSLNTNTGIPPNCPTIFIFPSLTNYTYTLLPC</sequence>
<proteinExistence type="predicted"/>